<dbReference type="GO" id="GO:0005509">
    <property type="term" value="F:calcium ion binding"/>
    <property type="evidence" value="ECO:0007669"/>
    <property type="project" value="TreeGrafter"/>
</dbReference>
<dbReference type="Gene3D" id="1.10.238.10">
    <property type="entry name" value="EF-hand"/>
    <property type="match status" value="1"/>
</dbReference>
<evidence type="ECO:0000313" key="2">
    <source>
        <dbReference type="Ensembl" id="ENSCPRP00005019491.1"/>
    </source>
</evidence>
<dbReference type="OMA" id="QFKTHAG"/>
<sequence>AGSVPCHHLPPSQHPGAGPGERVCKPRVDPHHPVVSNRVDPTETCQTRCVERVGGEVPRTPVTGGGSLGSCPLVPLSIQLAVCLCTHFYPCVCLSVCPTICLSSPPAICPLISPPLCPSVCQSEPCTPLSLQHPVFPPARLSCHQPSAPRPGTMATGELTELETAIEKIVSIFFTYAAREGRTGTLTAGEFKELVRLQLPNFMKDVGSLDEKMSSLDVNRDEELKFSEYWRLIGELARDIKREKTSKKK</sequence>
<dbReference type="SMART" id="SM01394">
    <property type="entry name" value="S_100"/>
    <property type="match status" value="1"/>
</dbReference>
<protein>
    <submittedName>
        <fullName evidence="2">S100 calcium binding protein A13</fullName>
    </submittedName>
</protein>
<dbReference type="CDD" id="cd05022">
    <property type="entry name" value="S-100A13"/>
    <property type="match status" value="1"/>
</dbReference>
<accession>A0A7M4FZZ1</accession>
<dbReference type="GeneTree" id="ENSGT00940000161854"/>
<evidence type="ECO:0000259" key="1">
    <source>
        <dbReference type="SMART" id="SM01394"/>
    </source>
</evidence>
<dbReference type="InterPro" id="IPR013787">
    <property type="entry name" value="S100_Ca-bd_sub"/>
</dbReference>
<dbReference type="GO" id="GO:0048306">
    <property type="term" value="F:calcium-dependent protein binding"/>
    <property type="evidence" value="ECO:0007669"/>
    <property type="project" value="TreeGrafter"/>
</dbReference>
<dbReference type="GO" id="GO:0005615">
    <property type="term" value="C:extracellular space"/>
    <property type="evidence" value="ECO:0007669"/>
    <property type="project" value="TreeGrafter"/>
</dbReference>
<dbReference type="Pfam" id="PF01023">
    <property type="entry name" value="S_100"/>
    <property type="match status" value="1"/>
</dbReference>
<feature type="domain" description="S100/CaBP-9k-type calcium binding subdomain" evidence="1">
    <location>
        <begin position="162"/>
        <end position="204"/>
    </location>
</feature>
<name>A0A7M4FZZ1_CROPO</name>
<dbReference type="Proteomes" id="UP000594220">
    <property type="component" value="Unplaced"/>
</dbReference>
<proteinExistence type="predicted"/>
<dbReference type="PANTHER" id="PTHR11639">
    <property type="entry name" value="S100 CALCIUM-BINDING PROTEIN"/>
    <property type="match status" value="1"/>
</dbReference>
<dbReference type="SUPFAM" id="SSF47473">
    <property type="entry name" value="EF-hand"/>
    <property type="match status" value="1"/>
</dbReference>
<reference evidence="2" key="1">
    <citation type="submission" date="2025-08" db="UniProtKB">
        <authorList>
            <consortium name="Ensembl"/>
        </authorList>
    </citation>
    <scope>IDENTIFICATION</scope>
</reference>
<dbReference type="AlphaFoldDB" id="A0A7M4FZZ1"/>
<dbReference type="InterPro" id="IPR011992">
    <property type="entry name" value="EF-hand-dom_pair"/>
</dbReference>
<reference evidence="2" key="2">
    <citation type="submission" date="2025-09" db="UniProtKB">
        <authorList>
            <consortium name="Ensembl"/>
        </authorList>
    </citation>
    <scope>IDENTIFICATION</scope>
</reference>
<keyword evidence="3" id="KW-1185">Reference proteome</keyword>
<organism evidence="2 3">
    <name type="scientific">Crocodylus porosus</name>
    <name type="common">Saltwater crocodile</name>
    <name type="synonym">Estuarine crocodile</name>
    <dbReference type="NCBI Taxonomy" id="8502"/>
    <lineage>
        <taxon>Eukaryota</taxon>
        <taxon>Metazoa</taxon>
        <taxon>Chordata</taxon>
        <taxon>Craniata</taxon>
        <taxon>Vertebrata</taxon>
        <taxon>Euteleostomi</taxon>
        <taxon>Archelosauria</taxon>
        <taxon>Archosauria</taxon>
        <taxon>Crocodylia</taxon>
        <taxon>Longirostres</taxon>
        <taxon>Crocodylidae</taxon>
        <taxon>Crocodylus</taxon>
    </lineage>
</organism>
<gene>
    <name evidence="2" type="primary">S100A13</name>
</gene>
<dbReference type="GO" id="GO:0048471">
    <property type="term" value="C:perinuclear region of cytoplasm"/>
    <property type="evidence" value="ECO:0007669"/>
    <property type="project" value="TreeGrafter"/>
</dbReference>
<dbReference type="Ensembl" id="ENSCPRT00005022801.1">
    <property type="protein sequence ID" value="ENSCPRP00005019491.1"/>
    <property type="gene ID" value="ENSCPRG00005013598.1"/>
</dbReference>
<dbReference type="PANTHER" id="PTHR11639:SF57">
    <property type="entry name" value="PROTEIN S100-A13"/>
    <property type="match status" value="1"/>
</dbReference>
<evidence type="ECO:0000313" key="3">
    <source>
        <dbReference type="Proteomes" id="UP000594220"/>
    </source>
</evidence>